<reference evidence="4" key="1">
    <citation type="journal article" date="2013" name="Nat. Genet.">
        <title>The Capsella rubella genome and the genomic consequences of rapid mating system evolution.</title>
        <authorList>
            <person name="Slotte T."/>
            <person name="Hazzouri K.M."/>
            <person name="Agren J.A."/>
            <person name="Koenig D."/>
            <person name="Maumus F."/>
            <person name="Guo Y.L."/>
            <person name="Steige K."/>
            <person name="Platts A.E."/>
            <person name="Escobar J.S."/>
            <person name="Newman L.K."/>
            <person name="Wang W."/>
            <person name="Mandakova T."/>
            <person name="Vello E."/>
            <person name="Smith L.M."/>
            <person name="Henz S.R."/>
            <person name="Steffen J."/>
            <person name="Takuno S."/>
            <person name="Brandvain Y."/>
            <person name="Coop G."/>
            <person name="Andolfatto P."/>
            <person name="Hu T.T."/>
            <person name="Blanchette M."/>
            <person name="Clark R.M."/>
            <person name="Quesneville H."/>
            <person name="Nordborg M."/>
            <person name="Gaut B.S."/>
            <person name="Lysak M.A."/>
            <person name="Jenkins J."/>
            <person name="Grimwood J."/>
            <person name="Chapman J."/>
            <person name="Prochnik S."/>
            <person name="Shu S."/>
            <person name="Rokhsar D."/>
            <person name="Schmutz J."/>
            <person name="Weigel D."/>
            <person name="Wright S.I."/>
        </authorList>
    </citation>
    <scope>NUCLEOTIDE SEQUENCE [LARGE SCALE GENOMIC DNA]</scope>
    <source>
        <strain evidence="4">cv. Monte Gargano</strain>
    </source>
</reference>
<feature type="domain" description="UspA" evidence="2">
    <location>
        <begin position="5"/>
        <end position="138"/>
    </location>
</feature>
<dbReference type="Gene3D" id="3.40.50.620">
    <property type="entry name" value="HUPs"/>
    <property type="match status" value="1"/>
</dbReference>
<feature type="region of interest" description="Disordered" evidence="1">
    <location>
        <begin position="143"/>
        <end position="165"/>
    </location>
</feature>
<dbReference type="PANTHER" id="PTHR47848">
    <property type="entry name" value="ADENINE NUCLEOTIDE ALPHA HYDROLASES-LIKE SUPERFAMILY PROTEIN"/>
    <property type="match status" value="1"/>
</dbReference>
<dbReference type="Pfam" id="PF00582">
    <property type="entry name" value="Usp"/>
    <property type="match status" value="1"/>
</dbReference>
<evidence type="ECO:0000256" key="1">
    <source>
        <dbReference type="SAM" id="MobiDB-lite"/>
    </source>
</evidence>
<evidence type="ECO:0000259" key="2">
    <source>
        <dbReference type="Pfam" id="PF00582"/>
    </source>
</evidence>
<dbReference type="InterPro" id="IPR014729">
    <property type="entry name" value="Rossmann-like_a/b/a_fold"/>
</dbReference>
<dbReference type="InterPro" id="IPR006016">
    <property type="entry name" value="UspA"/>
</dbReference>
<dbReference type="PANTHER" id="PTHR47848:SF1">
    <property type="entry name" value="ADENINE NUCLEOTIDE ALPHA HYDROLASES-LIKE SUPERFAMILY PROTEIN"/>
    <property type="match status" value="1"/>
</dbReference>
<evidence type="ECO:0000313" key="3">
    <source>
        <dbReference type="EMBL" id="EOA38490.1"/>
    </source>
</evidence>
<dbReference type="OrthoDB" id="1901889at2759"/>
<evidence type="ECO:0000313" key="4">
    <source>
        <dbReference type="Proteomes" id="UP000029121"/>
    </source>
</evidence>
<sequence length="219" mass="24723">MGDVRRIVVVVEDKEAARTALQWALHNLLRQGDVIVLLHVFSPPPSRKKKSTAARNLRRHGYHLALSFREICDSFFNTHTEIIVREGEDDGRMIAQVVKEIGASMLLVGLHQHSFLYRWAMSGIDVARYFDCKVMAIKQPSSPEQLTPAKVKGHKTSPSTATSDSLTNFDFSQVEISGLQVPEVPTPPKVPYRLCPSPHAILWRTRPRRRSKDQYGVVS</sequence>
<accession>R0IJ65</accession>
<feature type="compositionally biased region" description="Polar residues" evidence="1">
    <location>
        <begin position="156"/>
        <end position="165"/>
    </location>
</feature>
<organism evidence="3 4">
    <name type="scientific">Capsella rubella</name>
    <dbReference type="NCBI Taxonomy" id="81985"/>
    <lineage>
        <taxon>Eukaryota</taxon>
        <taxon>Viridiplantae</taxon>
        <taxon>Streptophyta</taxon>
        <taxon>Embryophyta</taxon>
        <taxon>Tracheophyta</taxon>
        <taxon>Spermatophyta</taxon>
        <taxon>Magnoliopsida</taxon>
        <taxon>eudicotyledons</taxon>
        <taxon>Gunneridae</taxon>
        <taxon>Pentapetalae</taxon>
        <taxon>rosids</taxon>
        <taxon>malvids</taxon>
        <taxon>Brassicales</taxon>
        <taxon>Brassicaceae</taxon>
        <taxon>Camelineae</taxon>
        <taxon>Capsella</taxon>
    </lineage>
</organism>
<dbReference type="Proteomes" id="UP000029121">
    <property type="component" value="Unassembled WGS sequence"/>
</dbReference>
<proteinExistence type="predicted"/>
<name>R0IJ65_9BRAS</name>
<dbReference type="CDD" id="cd00293">
    <property type="entry name" value="USP-like"/>
    <property type="match status" value="1"/>
</dbReference>
<gene>
    <name evidence="3" type="ORF">CARUB_v10010256mg</name>
</gene>
<dbReference type="AlphaFoldDB" id="R0IJ65"/>
<dbReference type="STRING" id="81985.R0IJ65"/>
<dbReference type="SUPFAM" id="SSF52402">
    <property type="entry name" value="Adenine nucleotide alpha hydrolases-like"/>
    <property type="match status" value="1"/>
</dbReference>
<dbReference type="KEGG" id="crb:17898262"/>
<protein>
    <recommendedName>
        <fullName evidence="2">UspA domain-containing protein</fullName>
    </recommendedName>
</protein>
<keyword evidence="4" id="KW-1185">Reference proteome</keyword>
<dbReference type="eggNOG" id="ENOG502RXVY">
    <property type="taxonomic scope" value="Eukaryota"/>
</dbReference>
<dbReference type="EMBL" id="KB870805">
    <property type="protein sequence ID" value="EOA38490.1"/>
    <property type="molecule type" value="Genomic_DNA"/>
</dbReference>